<gene>
    <name evidence="4" type="ordered locus">Swol_0293</name>
</gene>
<dbReference type="InterPro" id="IPR040751">
    <property type="entry name" value="SbsC_C"/>
</dbReference>
<dbReference type="PROSITE" id="PS51272">
    <property type="entry name" value="SLH"/>
    <property type="match status" value="3"/>
</dbReference>
<dbReference type="PANTHER" id="PTHR43308:SF5">
    <property type="entry name" value="S-LAYER PROTEIN _ PEPTIDOGLYCAN ENDO-BETA-N-ACETYLGLUCOSAMINIDASE"/>
    <property type="match status" value="1"/>
</dbReference>
<name>Q0B064_SYNWW</name>
<evidence type="ECO:0000313" key="5">
    <source>
        <dbReference type="Proteomes" id="UP000001968"/>
    </source>
</evidence>
<proteinExistence type="predicted"/>
<feature type="region of interest" description="Disordered" evidence="2">
    <location>
        <begin position="833"/>
        <end position="865"/>
    </location>
</feature>
<evidence type="ECO:0000313" key="4">
    <source>
        <dbReference type="EMBL" id="ABI67640.1"/>
    </source>
</evidence>
<keyword evidence="1" id="KW-0677">Repeat</keyword>
<dbReference type="Pfam" id="PF17963">
    <property type="entry name" value="Big_9"/>
    <property type="match status" value="1"/>
</dbReference>
<dbReference type="KEGG" id="swo:Swol_0293"/>
<dbReference type="RefSeq" id="WP_011639749.1">
    <property type="nucleotide sequence ID" value="NC_008346.1"/>
</dbReference>
<feature type="compositionally biased region" description="Polar residues" evidence="2">
    <location>
        <begin position="849"/>
        <end position="865"/>
    </location>
</feature>
<dbReference type="SUPFAM" id="SSF49899">
    <property type="entry name" value="Concanavalin A-like lectins/glucanases"/>
    <property type="match status" value="1"/>
</dbReference>
<dbReference type="InterPro" id="IPR013320">
    <property type="entry name" value="ConA-like_dom_sf"/>
</dbReference>
<dbReference type="Pfam" id="PF13385">
    <property type="entry name" value="Laminin_G_3"/>
    <property type="match status" value="1"/>
</dbReference>
<dbReference type="Proteomes" id="UP000001968">
    <property type="component" value="Chromosome"/>
</dbReference>
<dbReference type="InterPro" id="IPR051465">
    <property type="entry name" value="Cell_Envelope_Struct_Comp"/>
</dbReference>
<dbReference type="HOGENOM" id="CLU_264911_0_0_9"/>
<reference evidence="5" key="1">
    <citation type="journal article" date="2010" name="Environ. Microbiol.">
        <title>The genome of Syntrophomonas wolfei: new insights into syntrophic metabolism and biohydrogen production.</title>
        <authorList>
            <person name="Sieber J.R."/>
            <person name="Sims D.R."/>
            <person name="Han C."/>
            <person name="Kim E."/>
            <person name="Lykidis A."/>
            <person name="Lapidus A.L."/>
            <person name="McDonnald E."/>
            <person name="Rohlin L."/>
            <person name="Culley D.E."/>
            <person name="Gunsalus R."/>
            <person name="McInerney M.J."/>
        </authorList>
    </citation>
    <scope>NUCLEOTIDE SEQUENCE [LARGE SCALE GENOMIC DNA]</scope>
    <source>
        <strain evidence="5">DSM 2245B / Goettingen</strain>
    </source>
</reference>
<dbReference type="Pfam" id="PF18889">
    <property type="entry name" value="Beta_helix_3"/>
    <property type="match status" value="3"/>
</dbReference>
<feature type="compositionally biased region" description="Low complexity" evidence="2">
    <location>
        <begin position="833"/>
        <end position="848"/>
    </location>
</feature>
<dbReference type="Pfam" id="PF18316">
    <property type="entry name" value="S-l_SbsC_C"/>
    <property type="match status" value="1"/>
</dbReference>
<keyword evidence="5" id="KW-1185">Reference proteome</keyword>
<evidence type="ECO:0000256" key="2">
    <source>
        <dbReference type="SAM" id="MobiDB-lite"/>
    </source>
</evidence>
<feature type="domain" description="SLH" evidence="3">
    <location>
        <begin position="1129"/>
        <end position="1192"/>
    </location>
</feature>
<dbReference type="STRING" id="335541.Swol_0293"/>
<evidence type="ECO:0000256" key="1">
    <source>
        <dbReference type="ARBA" id="ARBA00022737"/>
    </source>
</evidence>
<dbReference type="InterPro" id="IPR001119">
    <property type="entry name" value="SLH_dom"/>
</dbReference>
<dbReference type="eggNOG" id="COG5263">
    <property type="taxonomic scope" value="Bacteria"/>
</dbReference>
<dbReference type="OrthoDB" id="6372180at2"/>
<protein>
    <recommendedName>
        <fullName evidence="3">SLH domain-containing protein</fullName>
    </recommendedName>
</protein>
<feature type="domain" description="SLH" evidence="3">
    <location>
        <begin position="1069"/>
        <end position="1128"/>
    </location>
</feature>
<accession>Q0B064</accession>
<dbReference type="eggNOG" id="COG4625">
    <property type="taxonomic scope" value="Bacteria"/>
</dbReference>
<organism evidence="4 5">
    <name type="scientific">Syntrophomonas wolfei subsp. wolfei (strain DSM 2245B / Goettingen)</name>
    <dbReference type="NCBI Taxonomy" id="335541"/>
    <lineage>
        <taxon>Bacteria</taxon>
        <taxon>Bacillati</taxon>
        <taxon>Bacillota</taxon>
        <taxon>Clostridia</taxon>
        <taxon>Eubacteriales</taxon>
        <taxon>Syntrophomonadaceae</taxon>
        <taxon>Syntrophomonas</taxon>
    </lineage>
</organism>
<dbReference type="PANTHER" id="PTHR43308">
    <property type="entry name" value="OUTER MEMBRANE PROTEIN ALPHA-RELATED"/>
    <property type="match status" value="1"/>
</dbReference>
<dbReference type="Gene3D" id="2.60.120.200">
    <property type="match status" value="1"/>
</dbReference>
<evidence type="ECO:0000259" key="3">
    <source>
        <dbReference type="PROSITE" id="PS51272"/>
    </source>
</evidence>
<dbReference type="eggNOG" id="COG3210">
    <property type="taxonomic scope" value="Bacteria"/>
</dbReference>
<feature type="domain" description="SLH" evidence="3">
    <location>
        <begin position="1199"/>
        <end position="1260"/>
    </location>
</feature>
<dbReference type="Pfam" id="PF00395">
    <property type="entry name" value="SLH"/>
    <property type="match status" value="3"/>
</dbReference>
<sequence length="1260" mass="135082">MFKTIQKWMTVVLIVSMLFQVFVGVSPVLAEDSSDHIAGPEFVPLLAVTLSPGETTGATSATVTGYVYGNLLVNITEQEIARPRVGDTAPTTGDNMIADYESGADITAGVAAGNYLQIYDIDMEEGARIVAFYQAKLSEEDIKEDIGEGAEEEPVESLMMGTELMAEGGYTYIDDNGETKNTGDKAVTKITSDTATLNEGWYIVEGNINRTGAITVSGNVHLILADSSSLTVRGRRDDAGINVPKDNSLIIYAQSKGDEKGSLNATGVAGGAGIGGGAEGSSGEITINGGTVTAIARYGGGAGIGGGALGSYIGEITINGGTVTATGGDYAAGIGGGERCDGGNVTINNGTVIATGGNGSAGIGGGGHPRLSGGSGGTIIINNYPTVIATGKAGGTDIGNGRYSVGKTIIKRGDVKGTDLTYVRLEVQNLSLENENKITFNEQEHIIDSEGITGFFVDKSAQSKYISLESAGPLISINPGDVQNSRIILNAHDYAKPVAGFGSALDFPENSQRRINVPFEDTKIEGNSDFTISMWIFPRENEPYQTLYRQEGDDTRGSLGLDFRFIKYNDDEGYLYFGFNGLNYSWQNAFPWNDEISLTNITKIPMNQWTHVVLTKSGKSVIVYANGTKYYEMTLDSMHFYAPAPLAGNISIGGTTTVNQFFSGRMDEIQFWNTALNPDEIVAWMYRGVDSSHNKYGNLVYYYKLNQSSGTTVIDSKGSYNGTLVNMTDGSWVVSDVRGWTVYAGSTLEGRLIGSYDAGSSNDGTDWNLAFEIVEHAKKGTVTITGDNKFEYCTHDMKQVGHDSFTYSVKGPNGRYSNTQTVNIDIIPIPSAGNGNSLGSPSNSQSTNNANGKSETADTVTTTQEGDKTVTTVVINDKKVEEKLAREGNNAVVTIPVMSGADVVIGTLNGHTVKNMESKNAVLEIKTGQLTYTLPASQINIDAVSGQFGKQVEFKDIAVSVKISKPAADTVKIVEDTADKSNYQIIVKPIEFEITCSSGSKTVEVSKFSTYVERMIAIPEGVDPSKITTGVILNSDGTFSHVPTVITMIDGKYYAKINSLTNSAYLLIYSPKTFKDVGKHWAEKDVNDMASRLIISGVGNDLFEPERNITRAEFSAVMVRALGLRPEEYKNNFFDVKAGEWYSEYISASSYYGLVRGYDDGIFKPDGNITRQEAMAILARAMDTTKLGEELEIDASHILAAFNDNADVSGWAKDSASKCVKTGVVTGRDNGRIAPLDNITRAETTIMVRRLLLNSGLINK</sequence>
<dbReference type="AlphaFoldDB" id="Q0B064"/>
<dbReference type="EMBL" id="CP000448">
    <property type="protein sequence ID" value="ABI67640.1"/>
    <property type="molecule type" value="Genomic_DNA"/>
</dbReference>